<evidence type="ECO:0000256" key="4">
    <source>
        <dbReference type="ARBA" id="ARBA00022801"/>
    </source>
</evidence>
<feature type="domain" description="Peptidase M24" evidence="8">
    <location>
        <begin position="96"/>
        <end position="329"/>
    </location>
</feature>
<dbReference type="Gene3D" id="3.90.230.10">
    <property type="entry name" value="Creatinase/methionine aminopeptidase superfamily"/>
    <property type="match status" value="1"/>
</dbReference>
<evidence type="ECO:0000259" key="8">
    <source>
        <dbReference type="Pfam" id="PF00557"/>
    </source>
</evidence>
<dbReference type="EMBL" id="JBBHLL010000164">
    <property type="protein sequence ID" value="KAK7811856.1"/>
    <property type="molecule type" value="Genomic_DNA"/>
</dbReference>
<dbReference type="InterPro" id="IPR001131">
    <property type="entry name" value="Peptidase_M24B_aminopep-P_CS"/>
</dbReference>
<evidence type="ECO:0000313" key="10">
    <source>
        <dbReference type="Proteomes" id="UP001488838"/>
    </source>
</evidence>
<dbReference type="AlphaFoldDB" id="A0AAW0IBQ7"/>
<evidence type="ECO:0000256" key="6">
    <source>
        <dbReference type="ARBA" id="ARBA00023211"/>
    </source>
</evidence>
<proteinExistence type="inferred from homology"/>
<accession>A0AAW0IBQ7</accession>
<evidence type="ECO:0000256" key="5">
    <source>
        <dbReference type="ARBA" id="ARBA00023049"/>
    </source>
</evidence>
<comment type="caution">
    <text evidence="9">The sequence shown here is derived from an EMBL/GenBank/DDBJ whole genome shotgun (WGS) entry which is preliminary data.</text>
</comment>
<keyword evidence="6" id="KW-0464">Manganese</keyword>
<evidence type="ECO:0000256" key="2">
    <source>
        <dbReference type="ARBA" id="ARBA00022670"/>
    </source>
</evidence>
<evidence type="ECO:0000256" key="7">
    <source>
        <dbReference type="RuleBase" id="RU000590"/>
    </source>
</evidence>
<dbReference type="PROSITE" id="PS00491">
    <property type="entry name" value="PROLINE_PEPTIDASE"/>
    <property type="match status" value="1"/>
</dbReference>
<name>A0AAW0IBQ7_MYOGA</name>
<protein>
    <recommendedName>
        <fullName evidence="8">Peptidase M24 domain-containing protein</fullName>
    </recommendedName>
</protein>
<gene>
    <name evidence="9" type="ORF">U0070_024119</name>
</gene>
<keyword evidence="3 7" id="KW-0479">Metal-binding</keyword>
<dbReference type="InterPro" id="IPR036005">
    <property type="entry name" value="Creatinase/aminopeptidase-like"/>
</dbReference>
<evidence type="ECO:0000313" key="9">
    <source>
        <dbReference type="EMBL" id="KAK7811856.1"/>
    </source>
</evidence>
<sequence length="363" mass="40296">MHQSQIHRDLLQPCRTVSLVLACLPRLQCSSCPPVMPTFFPGDTLTFIVLWPRAGPVLTLTGELQPAQGHSRHRSAFEYEDHSDPSNIPVSPHSLFQHYCYSRGGMRHTSYTCICCSGENAAVLHYGHAGAPNDRTIKDGDMCLFDMGGEYYCFASDITCSFPANGKFTEDQKAIYEAVLKSCRTVMSTMKPGVWWPDMHRLADRVHLEELTRIGLLRGSVDAMLQVHLGAVFMPHGLGHFLGLDVHDVGGYPEGVERIDEPGLRSLRTARHLEPGMVLTVEPGIYFIDHLLDQALADPAQACFFNHEILQRFRNFGGVRIEEDVVVTNSGMELLTCVPRTVEEIEACMAGCDKAFMPSSGTK</sequence>
<keyword evidence="5" id="KW-0482">Metalloprotease</keyword>
<comment type="similarity">
    <text evidence="7">Belongs to the peptidase M24B family.</text>
</comment>
<keyword evidence="2" id="KW-0645">Protease</keyword>
<dbReference type="Pfam" id="PF00557">
    <property type="entry name" value="Peptidase_M24"/>
    <property type="match status" value="1"/>
</dbReference>
<dbReference type="InterPro" id="IPR000994">
    <property type="entry name" value="Pept_M24"/>
</dbReference>
<dbReference type="CDD" id="cd01087">
    <property type="entry name" value="Prolidase"/>
    <property type="match status" value="1"/>
</dbReference>
<evidence type="ECO:0000256" key="3">
    <source>
        <dbReference type="ARBA" id="ARBA00022723"/>
    </source>
</evidence>
<dbReference type="GO" id="GO:0008237">
    <property type="term" value="F:metallopeptidase activity"/>
    <property type="evidence" value="ECO:0007669"/>
    <property type="project" value="UniProtKB-KW"/>
</dbReference>
<dbReference type="GO" id="GO:0046872">
    <property type="term" value="F:metal ion binding"/>
    <property type="evidence" value="ECO:0007669"/>
    <property type="project" value="UniProtKB-KW"/>
</dbReference>
<reference evidence="9 10" key="1">
    <citation type="journal article" date="2023" name="bioRxiv">
        <title>Conserved and derived expression patterns and positive selection on dental genes reveal complex evolutionary context of ever-growing rodent molars.</title>
        <authorList>
            <person name="Calamari Z.T."/>
            <person name="Song A."/>
            <person name="Cohen E."/>
            <person name="Akter M."/>
            <person name="Roy R.D."/>
            <person name="Hallikas O."/>
            <person name="Christensen M.M."/>
            <person name="Li P."/>
            <person name="Marangoni P."/>
            <person name="Jernvall J."/>
            <person name="Klein O.D."/>
        </authorList>
    </citation>
    <scope>NUCLEOTIDE SEQUENCE [LARGE SCALE GENOMIC DNA]</scope>
    <source>
        <strain evidence="9">V071</strain>
    </source>
</reference>
<dbReference type="PANTHER" id="PTHR48480">
    <property type="match status" value="1"/>
</dbReference>
<dbReference type="GO" id="GO:0006508">
    <property type="term" value="P:proteolysis"/>
    <property type="evidence" value="ECO:0007669"/>
    <property type="project" value="UniProtKB-KW"/>
</dbReference>
<comment type="cofactor">
    <cofactor evidence="1">
        <name>Mn(2+)</name>
        <dbReference type="ChEBI" id="CHEBI:29035"/>
    </cofactor>
</comment>
<dbReference type="FunFam" id="3.90.230.10:FF:000002">
    <property type="entry name" value="Xaa-Pro aminopeptidase 3"/>
    <property type="match status" value="1"/>
</dbReference>
<organism evidence="9 10">
    <name type="scientific">Myodes glareolus</name>
    <name type="common">Bank vole</name>
    <name type="synonym">Clethrionomys glareolus</name>
    <dbReference type="NCBI Taxonomy" id="447135"/>
    <lineage>
        <taxon>Eukaryota</taxon>
        <taxon>Metazoa</taxon>
        <taxon>Chordata</taxon>
        <taxon>Craniata</taxon>
        <taxon>Vertebrata</taxon>
        <taxon>Euteleostomi</taxon>
        <taxon>Mammalia</taxon>
        <taxon>Eutheria</taxon>
        <taxon>Euarchontoglires</taxon>
        <taxon>Glires</taxon>
        <taxon>Rodentia</taxon>
        <taxon>Myomorpha</taxon>
        <taxon>Muroidea</taxon>
        <taxon>Cricetidae</taxon>
        <taxon>Arvicolinae</taxon>
        <taxon>Myodes</taxon>
    </lineage>
</organism>
<keyword evidence="4" id="KW-0378">Hydrolase</keyword>
<dbReference type="Proteomes" id="UP001488838">
    <property type="component" value="Unassembled WGS sequence"/>
</dbReference>
<keyword evidence="10" id="KW-1185">Reference proteome</keyword>
<dbReference type="SUPFAM" id="SSF55920">
    <property type="entry name" value="Creatinase/aminopeptidase"/>
    <property type="match status" value="1"/>
</dbReference>
<dbReference type="PANTHER" id="PTHR48480:SF2">
    <property type="entry name" value="PEPTIDASE D"/>
    <property type="match status" value="1"/>
</dbReference>
<evidence type="ECO:0000256" key="1">
    <source>
        <dbReference type="ARBA" id="ARBA00001936"/>
    </source>
</evidence>
<dbReference type="InterPro" id="IPR052433">
    <property type="entry name" value="X-Pro_dipept-like"/>
</dbReference>